<gene>
    <name evidence="2" type="ORF">Pyn_10560</name>
</gene>
<dbReference type="EMBL" id="PJQY01002075">
    <property type="protein sequence ID" value="PQP96629.1"/>
    <property type="molecule type" value="Genomic_DNA"/>
</dbReference>
<accession>A0A314XV13</accession>
<evidence type="ECO:0000256" key="1">
    <source>
        <dbReference type="SAM" id="MobiDB-lite"/>
    </source>
</evidence>
<reference evidence="2 3" key="1">
    <citation type="submission" date="2018-02" db="EMBL/GenBank/DDBJ databases">
        <title>Draft genome of wild Prunus yedoensis var. nudiflora.</title>
        <authorList>
            <person name="Baek S."/>
            <person name="Kim J.-H."/>
            <person name="Choi K."/>
            <person name="Kim G.-B."/>
            <person name="Cho A."/>
            <person name="Jang H."/>
            <person name="Shin C.-H."/>
            <person name="Yu H.-J."/>
            <person name="Mun J.-H."/>
        </authorList>
    </citation>
    <scope>NUCLEOTIDE SEQUENCE [LARGE SCALE GENOMIC DNA]</scope>
    <source>
        <strain evidence="3">cv. Jeju island</strain>
        <tissue evidence="2">Leaf</tissue>
    </source>
</reference>
<organism evidence="2 3">
    <name type="scientific">Prunus yedoensis var. nudiflora</name>
    <dbReference type="NCBI Taxonomy" id="2094558"/>
    <lineage>
        <taxon>Eukaryota</taxon>
        <taxon>Viridiplantae</taxon>
        <taxon>Streptophyta</taxon>
        <taxon>Embryophyta</taxon>
        <taxon>Tracheophyta</taxon>
        <taxon>Spermatophyta</taxon>
        <taxon>Magnoliopsida</taxon>
        <taxon>eudicotyledons</taxon>
        <taxon>Gunneridae</taxon>
        <taxon>Pentapetalae</taxon>
        <taxon>rosids</taxon>
        <taxon>fabids</taxon>
        <taxon>Rosales</taxon>
        <taxon>Rosaceae</taxon>
        <taxon>Amygdaloideae</taxon>
        <taxon>Amygdaleae</taxon>
        <taxon>Prunus</taxon>
    </lineage>
</organism>
<keyword evidence="3" id="KW-1185">Reference proteome</keyword>
<protein>
    <submittedName>
        <fullName evidence="2">Uncharacterized protein</fullName>
    </submittedName>
</protein>
<sequence>MQYQDQEPEAFPKADTSRSPHNPLMHYNLWMKQVLFPRQGAHASSIGVRFDLSRALLHQMVEDMQLGV</sequence>
<dbReference type="AlphaFoldDB" id="A0A314XV13"/>
<evidence type="ECO:0000313" key="2">
    <source>
        <dbReference type="EMBL" id="PQP96629.1"/>
    </source>
</evidence>
<evidence type="ECO:0000313" key="3">
    <source>
        <dbReference type="Proteomes" id="UP000250321"/>
    </source>
</evidence>
<comment type="caution">
    <text evidence="2">The sequence shown here is derived from an EMBL/GenBank/DDBJ whole genome shotgun (WGS) entry which is preliminary data.</text>
</comment>
<dbReference type="Proteomes" id="UP000250321">
    <property type="component" value="Unassembled WGS sequence"/>
</dbReference>
<proteinExistence type="predicted"/>
<feature type="region of interest" description="Disordered" evidence="1">
    <location>
        <begin position="1"/>
        <end position="22"/>
    </location>
</feature>
<name>A0A314XV13_PRUYE</name>